<evidence type="ECO:0000313" key="3">
    <source>
        <dbReference type="Proteomes" id="UP001056035"/>
    </source>
</evidence>
<dbReference type="RefSeq" id="WP_254571030.1">
    <property type="nucleotide sequence ID" value="NZ_CP098502.1"/>
</dbReference>
<gene>
    <name evidence="2" type="ORF">NBH00_23670</name>
</gene>
<keyword evidence="3" id="KW-1185">Reference proteome</keyword>
<dbReference type="InterPro" id="IPR015358">
    <property type="entry name" value="Tscrpt_reg_MerR_DNA-bd"/>
</dbReference>
<sequence>MVKRLEVLDVAKRAGFTFDEARVLLQGADPDAPAFTSVRDLAERKLPEVDALIARAQATRACLLTATG</sequence>
<dbReference type="Proteomes" id="UP001056035">
    <property type="component" value="Chromosome"/>
</dbReference>
<dbReference type="InterPro" id="IPR009061">
    <property type="entry name" value="DNA-bd_dom_put_sf"/>
</dbReference>
<dbReference type="Gene3D" id="1.10.1660.10">
    <property type="match status" value="1"/>
</dbReference>
<feature type="domain" description="Transcription regulator MerR DNA binding" evidence="1">
    <location>
        <begin position="2"/>
        <end position="64"/>
    </location>
</feature>
<dbReference type="EMBL" id="CP098502">
    <property type="protein sequence ID" value="UTI64324.1"/>
    <property type="molecule type" value="Genomic_DNA"/>
</dbReference>
<dbReference type="SUPFAM" id="SSF46955">
    <property type="entry name" value="Putative DNA-binding domain"/>
    <property type="match status" value="1"/>
</dbReference>
<accession>A0ABY5DRV7</accession>
<organism evidence="2 3">
    <name type="scientific">Paraconexibacter antarcticus</name>
    <dbReference type="NCBI Taxonomy" id="2949664"/>
    <lineage>
        <taxon>Bacteria</taxon>
        <taxon>Bacillati</taxon>
        <taxon>Actinomycetota</taxon>
        <taxon>Thermoleophilia</taxon>
        <taxon>Solirubrobacterales</taxon>
        <taxon>Paraconexibacteraceae</taxon>
        <taxon>Paraconexibacter</taxon>
    </lineage>
</organism>
<proteinExistence type="predicted"/>
<reference evidence="2 3" key="1">
    <citation type="submission" date="2022-06" db="EMBL/GenBank/DDBJ databases">
        <title>Paraconexibacter antarcticus.</title>
        <authorList>
            <person name="Kim C.S."/>
        </authorList>
    </citation>
    <scope>NUCLEOTIDE SEQUENCE [LARGE SCALE GENOMIC DNA]</scope>
    <source>
        <strain evidence="2 3">02-257</strain>
    </source>
</reference>
<evidence type="ECO:0000313" key="2">
    <source>
        <dbReference type="EMBL" id="UTI64324.1"/>
    </source>
</evidence>
<dbReference type="Pfam" id="PF09278">
    <property type="entry name" value="MerR-DNA-bind"/>
    <property type="match status" value="1"/>
</dbReference>
<protein>
    <submittedName>
        <fullName evidence="2">MerR family DNA-binding protein</fullName>
    </submittedName>
</protein>
<name>A0ABY5DRV7_9ACTN</name>
<dbReference type="GO" id="GO:0003677">
    <property type="term" value="F:DNA binding"/>
    <property type="evidence" value="ECO:0007669"/>
    <property type="project" value="UniProtKB-KW"/>
</dbReference>
<evidence type="ECO:0000259" key="1">
    <source>
        <dbReference type="Pfam" id="PF09278"/>
    </source>
</evidence>
<keyword evidence="2" id="KW-0238">DNA-binding</keyword>